<reference evidence="3" key="2">
    <citation type="submission" date="2012-11" db="EMBL/GenBank/DDBJ databases">
        <authorList>
            <person name="Kuo A."/>
            <person name="Curtis B.A."/>
            <person name="Tanifuji G."/>
            <person name="Burki F."/>
            <person name="Gruber A."/>
            <person name="Irimia M."/>
            <person name="Maruyama S."/>
            <person name="Arias M.C."/>
            <person name="Ball S.G."/>
            <person name="Gile G.H."/>
            <person name="Hirakawa Y."/>
            <person name="Hopkins J.F."/>
            <person name="Rensing S.A."/>
            <person name="Schmutz J."/>
            <person name="Symeonidi A."/>
            <person name="Elias M."/>
            <person name="Eveleigh R.J."/>
            <person name="Herman E.K."/>
            <person name="Klute M.J."/>
            <person name="Nakayama T."/>
            <person name="Obornik M."/>
            <person name="Reyes-Prieto A."/>
            <person name="Armbrust E.V."/>
            <person name="Aves S.J."/>
            <person name="Beiko R.G."/>
            <person name="Coutinho P."/>
            <person name="Dacks J.B."/>
            <person name="Durnford D.G."/>
            <person name="Fast N.M."/>
            <person name="Green B.R."/>
            <person name="Grisdale C."/>
            <person name="Hempe F."/>
            <person name="Henrissat B."/>
            <person name="Hoppner M.P."/>
            <person name="Ishida K.-I."/>
            <person name="Kim E."/>
            <person name="Koreny L."/>
            <person name="Kroth P.G."/>
            <person name="Liu Y."/>
            <person name="Malik S.-B."/>
            <person name="Maier U.G."/>
            <person name="McRose D."/>
            <person name="Mock T."/>
            <person name="Neilson J.A."/>
            <person name="Onodera N.T."/>
            <person name="Poole A.M."/>
            <person name="Pritham E.J."/>
            <person name="Richards T.A."/>
            <person name="Rocap G."/>
            <person name="Roy S.W."/>
            <person name="Sarai C."/>
            <person name="Schaack S."/>
            <person name="Shirato S."/>
            <person name="Slamovits C.H."/>
            <person name="Spencer D.F."/>
            <person name="Suzuki S."/>
            <person name="Worden A.Z."/>
            <person name="Zauner S."/>
            <person name="Barry K."/>
            <person name="Bell C."/>
            <person name="Bharti A.K."/>
            <person name="Crow J.A."/>
            <person name="Grimwood J."/>
            <person name="Kramer R."/>
            <person name="Lindquist E."/>
            <person name="Lucas S."/>
            <person name="Salamov A."/>
            <person name="McFadden G.I."/>
            <person name="Lane C.E."/>
            <person name="Keeling P.J."/>
            <person name="Gray M.W."/>
            <person name="Grigoriev I.V."/>
            <person name="Archibald J.M."/>
        </authorList>
    </citation>
    <scope>NUCLEOTIDE SEQUENCE</scope>
    <source>
        <strain evidence="3">CCMP2712</strain>
    </source>
</reference>
<dbReference type="Proteomes" id="UP000011087">
    <property type="component" value="Unassembled WGS sequence"/>
</dbReference>
<dbReference type="PaxDb" id="55529-EKX37831"/>
<dbReference type="GeneID" id="17294610"/>
<dbReference type="RefSeq" id="XP_005824811.1">
    <property type="nucleotide sequence ID" value="XM_005824754.1"/>
</dbReference>
<evidence type="ECO:0000313" key="3">
    <source>
        <dbReference type="Proteomes" id="UP000011087"/>
    </source>
</evidence>
<gene>
    <name evidence="1" type="ORF">GUITHDRAFT_115971</name>
</gene>
<organism evidence="1">
    <name type="scientific">Guillardia theta (strain CCMP2712)</name>
    <name type="common">Cryptophyte</name>
    <dbReference type="NCBI Taxonomy" id="905079"/>
    <lineage>
        <taxon>Eukaryota</taxon>
        <taxon>Cryptophyceae</taxon>
        <taxon>Pyrenomonadales</taxon>
        <taxon>Geminigeraceae</taxon>
        <taxon>Guillardia</taxon>
    </lineage>
</organism>
<sequence length="106" mass="12212">MVIASTVKRSPAAELTAYSTADRCSNDIRRETKEARLLRSNEDKELTHGDMETYKQLINTFTQTLTARFIERDNELARNNRPCKKPTDLIRSINSIVDSIKLQRKV</sequence>
<dbReference type="AlphaFoldDB" id="L1INH9"/>
<name>L1INH9_GUITC</name>
<keyword evidence="3" id="KW-1185">Reference proteome</keyword>
<dbReference type="EMBL" id="JH993054">
    <property type="protein sequence ID" value="EKX37831.1"/>
    <property type="molecule type" value="Genomic_DNA"/>
</dbReference>
<dbReference type="KEGG" id="gtt:GUITHDRAFT_115971"/>
<evidence type="ECO:0000313" key="2">
    <source>
        <dbReference type="EnsemblProtists" id="EKX37831"/>
    </source>
</evidence>
<accession>L1INH9</accession>
<reference evidence="2" key="3">
    <citation type="submission" date="2016-03" db="UniProtKB">
        <authorList>
            <consortium name="EnsemblProtists"/>
        </authorList>
    </citation>
    <scope>IDENTIFICATION</scope>
</reference>
<dbReference type="HOGENOM" id="CLU_2228339_0_0_1"/>
<proteinExistence type="predicted"/>
<reference evidence="1 3" key="1">
    <citation type="journal article" date="2012" name="Nature">
        <title>Algal genomes reveal evolutionary mosaicism and the fate of nucleomorphs.</title>
        <authorList>
            <consortium name="DOE Joint Genome Institute"/>
            <person name="Curtis B.A."/>
            <person name="Tanifuji G."/>
            <person name="Burki F."/>
            <person name="Gruber A."/>
            <person name="Irimia M."/>
            <person name="Maruyama S."/>
            <person name="Arias M.C."/>
            <person name="Ball S.G."/>
            <person name="Gile G.H."/>
            <person name="Hirakawa Y."/>
            <person name="Hopkins J.F."/>
            <person name="Kuo A."/>
            <person name="Rensing S.A."/>
            <person name="Schmutz J."/>
            <person name="Symeonidi A."/>
            <person name="Elias M."/>
            <person name="Eveleigh R.J."/>
            <person name="Herman E.K."/>
            <person name="Klute M.J."/>
            <person name="Nakayama T."/>
            <person name="Obornik M."/>
            <person name="Reyes-Prieto A."/>
            <person name="Armbrust E.V."/>
            <person name="Aves S.J."/>
            <person name="Beiko R.G."/>
            <person name="Coutinho P."/>
            <person name="Dacks J.B."/>
            <person name="Durnford D.G."/>
            <person name="Fast N.M."/>
            <person name="Green B.R."/>
            <person name="Grisdale C.J."/>
            <person name="Hempel F."/>
            <person name="Henrissat B."/>
            <person name="Hoppner M.P."/>
            <person name="Ishida K."/>
            <person name="Kim E."/>
            <person name="Koreny L."/>
            <person name="Kroth P.G."/>
            <person name="Liu Y."/>
            <person name="Malik S.B."/>
            <person name="Maier U.G."/>
            <person name="McRose D."/>
            <person name="Mock T."/>
            <person name="Neilson J.A."/>
            <person name="Onodera N.T."/>
            <person name="Poole A.M."/>
            <person name="Pritham E.J."/>
            <person name="Richards T.A."/>
            <person name="Rocap G."/>
            <person name="Roy S.W."/>
            <person name="Sarai C."/>
            <person name="Schaack S."/>
            <person name="Shirato S."/>
            <person name="Slamovits C.H."/>
            <person name="Spencer D.F."/>
            <person name="Suzuki S."/>
            <person name="Worden A.Z."/>
            <person name="Zauner S."/>
            <person name="Barry K."/>
            <person name="Bell C."/>
            <person name="Bharti A.K."/>
            <person name="Crow J.A."/>
            <person name="Grimwood J."/>
            <person name="Kramer R."/>
            <person name="Lindquist E."/>
            <person name="Lucas S."/>
            <person name="Salamov A."/>
            <person name="McFadden G.I."/>
            <person name="Lane C.E."/>
            <person name="Keeling P.J."/>
            <person name="Gray M.W."/>
            <person name="Grigoriev I.V."/>
            <person name="Archibald J.M."/>
        </authorList>
    </citation>
    <scope>NUCLEOTIDE SEQUENCE</scope>
    <source>
        <strain evidence="1 3">CCMP2712</strain>
    </source>
</reference>
<dbReference type="EnsemblProtists" id="EKX37831">
    <property type="protein sequence ID" value="EKX37831"/>
    <property type="gene ID" value="GUITHDRAFT_115971"/>
</dbReference>
<protein>
    <submittedName>
        <fullName evidence="1 2">Uncharacterized protein</fullName>
    </submittedName>
</protein>
<evidence type="ECO:0000313" key="1">
    <source>
        <dbReference type="EMBL" id="EKX37831.1"/>
    </source>
</evidence>